<comment type="pathway">
    <text evidence="3 15">Protein modification; protein ubiquitination.</text>
</comment>
<comment type="similarity">
    <text evidence="4 15">Belongs to the LTN1 family.</text>
</comment>
<evidence type="ECO:0000256" key="14">
    <source>
        <dbReference type="PROSITE-ProRule" id="PRU00175"/>
    </source>
</evidence>
<comment type="subunit">
    <text evidence="15">Component of the ribosome quality control complex (RQC).</text>
</comment>
<dbReference type="GO" id="GO:0072344">
    <property type="term" value="P:rescue of stalled ribosome"/>
    <property type="evidence" value="ECO:0007669"/>
    <property type="project" value="UniProtKB-UniRule"/>
</dbReference>
<dbReference type="Proteomes" id="UP000683925">
    <property type="component" value="Unassembled WGS sequence"/>
</dbReference>
<dbReference type="FunFam" id="3.30.40.10:FF:000038">
    <property type="entry name" value="E3 ubiquitin-protein ligase listerin"/>
    <property type="match status" value="1"/>
</dbReference>
<dbReference type="GO" id="GO:0005829">
    <property type="term" value="C:cytosol"/>
    <property type="evidence" value="ECO:0007669"/>
    <property type="project" value="UniProtKB-SubCell"/>
</dbReference>
<dbReference type="PANTHER" id="PTHR12389">
    <property type="entry name" value="ZINC FINGER PROTEIN 294"/>
    <property type="match status" value="1"/>
</dbReference>
<dbReference type="InterPro" id="IPR054478">
    <property type="entry name" value="LTN1_UBC"/>
</dbReference>
<dbReference type="CDD" id="cd16491">
    <property type="entry name" value="RING-CH-C4HC3_LTN1"/>
    <property type="match status" value="1"/>
</dbReference>
<comment type="caution">
    <text evidence="17">The sequence shown here is derived from an EMBL/GenBank/DDBJ whole genome shotgun (WGS) entry which is preliminary data.</text>
</comment>
<evidence type="ECO:0000256" key="1">
    <source>
        <dbReference type="ARBA" id="ARBA00000900"/>
    </source>
</evidence>
<evidence type="ECO:0000259" key="16">
    <source>
        <dbReference type="PROSITE" id="PS50089"/>
    </source>
</evidence>
<dbReference type="InterPro" id="IPR054476">
    <property type="entry name" value="Ltn1_N"/>
</dbReference>
<keyword evidence="7" id="KW-0963">Cytoplasm</keyword>
<dbReference type="SMART" id="SM00184">
    <property type="entry name" value="RING"/>
    <property type="match status" value="1"/>
</dbReference>
<evidence type="ECO:0000256" key="5">
    <source>
        <dbReference type="ARBA" id="ARBA00012483"/>
    </source>
</evidence>
<name>A0A8S1UIM4_PAROT</name>
<dbReference type="InterPro" id="IPR039795">
    <property type="entry name" value="LTN1/Rkr1"/>
</dbReference>
<protein>
    <recommendedName>
        <fullName evidence="6 15">E3 ubiquitin-protein ligase listerin</fullName>
        <ecNumber evidence="5 15">2.3.2.27</ecNumber>
    </recommendedName>
    <alternativeName>
        <fullName evidence="15">RING-type E3 ubiquitin transferase listerin</fullName>
    </alternativeName>
</protein>
<evidence type="ECO:0000256" key="3">
    <source>
        <dbReference type="ARBA" id="ARBA00004906"/>
    </source>
</evidence>
<keyword evidence="12 15" id="KW-0833">Ubl conjugation pathway</keyword>
<evidence type="ECO:0000256" key="4">
    <source>
        <dbReference type="ARBA" id="ARBA00007997"/>
    </source>
</evidence>
<reference evidence="17" key="1">
    <citation type="submission" date="2021-01" db="EMBL/GenBank/DDBJ databases">
        <authorList>
            <consortium name="Genoscope - CEA"/>
            <person name="William W."/>
        </authorList>
    </citation>
    <scope>NUCLEOTIDE SEQUENCE</scope>
</reference>
<dbReference type="GO" id="GO:0008270">
    <property type="term" value="F:zinc ion binding"/>
    <property type="evidence" value="ECO:0007669"/>
    <property type="project" value="UniProtKB-KW"/>
</dbReference>
<keyword evidence="8 15" id="KW-0808">Transferase</keyword>
<dbReference type="GO" id="GO:1990116">
    <property type="term" value="P:ribosome-associated ubiquitin-dependent protein catabolic process"/>
    <property type="evidence" value="ECO:0007669"/>
    <property type="project" value="UniProtKB-UniRule"/>
</dbReference>
<keyword evidence="9 15" id="KW-0479">Metal-binding</keyword>
<feature type="domain" description="RING-type" evidence="16">
    <location>
        <begin position="1445"/>
        <end position="1491"/>
    </location>
</feature>
<accession>A0A8S1UIM4</accession>
<comment type="catalytic activity">
    <reaction evidence="1 15">
        <text>S-ubiquitinyl-[E2 ubiquitin-conjugating enzyme]-L-cysteine + [acceptor protein]-L-lysine = [E2 ubiquitin-conjugating enzyme]-L-cysteine + N(6)-ubiquitinyl-[acceptor protein]-L-lysine.</text>
        <dbReference type="EC" id="2.3.2.27"/>
    </reaction>
</comment>
<keyword evidence="18" id="KW-1185">Reference proteome</keyword>
<keyword evidence="13 15" id="KW-0862">Zinc</keyword>
<dbReference type="InterPro" id="IPR039804">
    <property type="entry name" value="RING-CH-C4HC3_LTN1"/>
</dbReference>
<dbReference type="GO" id="GO:0043023">
    <property type="term" value="F:ribosomal large subunit binding"/>
    <property type="evidence" value="ECO:0007669"/>
    <property type="project" value="TreeGrafter"/>
</dbReference>
<dbReference type="EC" id="2.3.2.27" evidence="5 15"/>
<evidence type="ECO:0000256" key="10">
    <source>
        <dbReference type="ARBA" id="ARBA00022737"/>
    </source>
</evidence>
<organism evidence="17 18">
    <name type="scientific">Paramecium octaurelia</name>
    <dbReference type="NCBI Taxonomy" id="43137"/>
    <lineage>
        <taxon>Eukaryota</taxon>
        <taxon>Sar</taxon>
        <taxon>Alveolata</taxon>
        <taxon>Ciliophora</taxon>
        <taxon>Intramacronucleata</taxon>
        <taxon>Oligohymenophorea</taxon>
        <taxon>Peniculida</taxon>
        <taxon>Parameciidae</taxon>
        <taxon>Paramecium</taxon>
    </lineage>
</organism>
<evidence type="ECO:0000256" key="13">
    <source>
        <dbReference type="ARBA" id="ARBA00022833"/>
    </source>
</evidence>
<dbReference type="PROSITE" id="PS50089">
    <property type="entry name" value="ZF_RING_2"/>
    <property type="match status" value="1"/>
</dbReference>
<sequence>MINQTTNLFSQLANQYLKGEIEQDVITDPEIQKVVHGLQKKSETTKSKTLSELKSLLPNKSYEFFDQFTPTFVNIYRRYVDNEYERRVLELANQVLSIICEYGKKSLSKKFKTLFPQWFIMINDYNSEISTAALNAFQIAFPTKEKQTQAIKMCSDQYIVDLKLYLSLSIATIKQESNLEDEKVDHIYERLKVSAINSIKTAIQWNPDNNFIEQIMKLLDFTNKTTIIVELLNTQKTRIVATIIETIHFLLSNEVSAPFVLHKSDQLLKKTVQLFEQKDRLIVSSLWKGFVTKLFQKVQQDQILKLSGLENKSLELISKAGFGVGKLLYDQLVVFVSLNPIYGVVDIKKEEVYRQKLASMTKLLNAILSGITHEESRFFSENLINSYFETLYFLVCKRMIPPLMQYNQCFGQVKNIVVQSIKSVLQSTLSQQGVQAYNHNPYKQVPFSLLQFLNILKVKQEQQEFLNEIIKAIMAEFKTLQLDDYQVFVNIIQQLLKVKEESPAYKTVQQYLILVFDEIYNNNDFEKGSLLFEIIPISKNFKKDNFGQKIQELINNLFNSIELVTSEQLLKKCAQIKIYIYNLQRINEQLIIESVLEKIINQEYKQVIPKEEQQNFKLKWICLHNLVDASLDPQFYQKYLTMKDSQQEYNLIEKYVKNSQLQQKETFVTKFLSQSLSITNLSQKIFIPCIIKNANQQILNILIQKYSQIGQQVIKTMDKNYLQIFEELSYIMNKLQPQQLIFDVLLQLYLKNQSQKGAFLYKLINKKYQDMFVQFFQTILPSIKTETLQQHLYFFQDLFVQQLSSQDLLQFLNFNFQSSISWKILSLIEIPQDHFKKMYQNNQLDLLALFLASNYSSIMLYDHKLKRFIQNILGNQIIPIFLDSYEQQESKSLDLIKVLFNNTDIIYGVALKNLIKQITIEERENNYRSKQTDLLAQLIVEQLKLALETNNINKLITIRQIINLVDLKKQFENVLKTYHQNKQISYLDLYTLMLRQQANLLELEDEGELDQTIQQLFDMNLESNYDKMVAFDFINLICERKTITPFAAYIKQINNLFRSLFSSNVQLKRFYSFSIVSALQFVRKILNFIEAFPIEFIDYLNFELTDSLLQIIQFCENPNPEFMDEQNDTLFIEYAETLLRCIQMEQWQKIDDTIYYQLLQCPFISIQKAAFIALKNIQDHSGLNALLDGFDMKKEEMRRLRQEDEEDVEDIITFPLDGKILTNLLAWLVVLQNKNCAQFKDKYPTYLSNLLYILQFLNDNGVMARFNYKEIYQQDLNLMVIQDDQSELLKMIVISFYQFIVAQQSYFKQWYNQECNTTQKKQLEDLLQIISKAIYTREIELIELNQEEWRSEGFDIFISKNQQEITATYQKEEQKIEILIQVPVGFPLKPLKVETKKGVKISEDKLKKWSLMIRMILQNENDTILTALKLWKKNIDQQFQDLEECAICYYIIHQNGEFPKMACRTCKHKFHSTCIQKWFHSSNKSDCPLCKSQFL</sequence>
<comment type="subcellular location">
    <subcellularLocation>
        <location evidence="2">Cytoplasm</location>
        <location evidence="2">Cytosol</location>
    </subcellularLocation>
</comment>
<evidence type="ECO:0000313" key="17">
    <source>
        <dbReference type="EMBL" id="CAD8164670.1"/>
    </source>
</evidence>
<evidence type="ECO:0000256" key="11">
    <source>
        <dbReference type="ARBA" id="ARBA00022771"/>
    </source>
</evidence>
<evidence type="ECO:0000313" key="18">
    <source>
        <dbReference type="Proteomes" id="UP000683925"/>
    </source>
</evidence>
<evidence type="ECO:0000256" key="8">
    <source>
        <dbReference type="ARBA" id="ARBA00022679"/>
    </source>
</evidence>
<dbReference type="InterPro" id="IPR001841">
    <property type="entry name" value="Znf_RING"/>
</dbReference>
<comment type="function">
    <text evidence="15">E3 ubiquitin-protein ligase. Component of the ribosome quality control complex (RQC), a ribosome-associated complex that mediates ubiquitination and extraction of incompletely synthesized nascent chains for proteasomal degradation.</text>
</comment>
<dbReference type="Pfam" id="PF13639">
    <property type="entry name" value="zf-RING_2"/>
    <property type="match status" value="1"/>
</dbReference>
<evidence type="ECO:0000256" key="6">
    <source>
        <dbReference type="ARBA" id="ARBA00017157"/>
    </source>
</evidence>
<keyword evidence="10" id="KW-0677">Repeat</keyword>
<proteinExistence type="inferred from homology"/>
<dbReference type="OrthoDB" id="6108at2759"/>
<keyword evidence="11 14" id="KW-0863">Zinc-finger</keyword>
<dbReference type="Pfam" id="PF23009">
    <property type="entry name" value="UBC_like"/>
    <property type="match status" value="1"/>
</dbReference>
<evidence type="ECO:0000256" key="15">
    <source>
        <dbReference type="RuleBase" id="RU367090"/>
    </source>
</evidence>
<evidence type="ECO:0000256" key="9">
    <source>
        <dbReference type="ARBA" id="ARBA00022723"/>
    </source>
</evidence>
<dbReference type="EMBL" id="CAJJDP010000045">
    <property type="protein sequence ID" value="CAD8164670.1"/>
    <property type="molecule type" value="Genomic_DNA"/>
</dbReference>
<dbReference type="GO" id="GO:0061630">
    <property type="term" value="F:ubiquitin protein ligase activity"/>
    <property type="evidence" value="ECO:0007669"/>
    <property type="project" value="UniProtKB-UniRule"/>
</dbReference>
<dbReference type="GO" id="GO:1990112">
    <property type="term" value="C:RQC complex"/>
    <property type="evidence" value="ECO:0007669"/>
    <property type="project" value="UniProtKB-UniRule"/>
</dbReference>
<evidence type="ECO:0000256" key="12">
    <source>
        <dbReference type="ARBA" id="ARBA00022786"/>
    </source>
</evidence>
<gene>
    <name evidence="17" type="ORF">POCTA_138.1.T0450170</name>
</gene>
<evidence type="ECO:0000256" key="7">
    <source>
        <dbReference type="ARBA" id="ARBA00022490"/>
    </source>
</evidence>
<dbReference type="PANTHER" id="PTHR12389:SF0">
    <property type="entry name" value="E3 UBIQUITIN-PROTEIN LIGASE LISTERIN"/>
    <property type="match status" value="1"/>
</dbReference>
<dbReference type="Pfam" id="PF22958">
    <property type="entry name" value="Ltn1_1st"/>
    <property type="match status" value="1"/>
</dbReference>
<evidence type="ECO:0000256" key="2">
    <source>
        <dbReference type="ARBA" id="ARBA00004514"/>
    </source>
</evidence>